<dbReference type="Proteomes" id="UP001497680">
    <property type="component" value="Unassembled WGS sequence"/>
</dbReference>
<comment type="caution">
    <text evidence="1">The sequence shown here is derived from an EMBL/GenBank/DDBJ whole genome shotgun (WGS) entry which is preliminary data.</text>
</comment>
<sequence length="313" mass="36051">MAFFDELEDEWEVIRDAVTLVQGRDHQHRDAAIRRLLICEHLKATRRRSLVFSFDNGRIRIPIPGSIFAGSPSPTSLTTEFIEETKVYSSSYSLWFQPGDDLYPIFLWLDEKPHITKRRKQYFRVPGGDSNEPVRAKHTIRLKRIYSSGTHSDPYIAVALIALAQAQSNWLQKHTDHAEASNKSFTARLLLSDKSGTSIRLYTAKISQSFLQKLADPSTIPDPDSCVEILHEAIPLFPKDTFRQRIYARLFHINDRSEETSEEQVSEEQISEEQVSEEQVSEEQVSEEQVSRETPSEEQASEEKIGMKRKRKD</sequence>
<dbReference type="EMBL" id="MU394468">
    <property type="protein sequence ID" value="KAI6080209.1"/>
    <property type="molecule type" value="Genomic_DNA"/>
</dbReference>
<reference evidence="1 2" key="1">
    <citation type="journal article" date="2022" name="New Phytol.">
        <title>Ecological generalism drives hyperdiversity of secondary metabolite gene clusters in xylarialean endophytes.</title>
        <authorList>
            <person name="Franco M.E.E."/>
            <person name="Wisecaver J.H."/>
            <person name="Arnold A.E."/>
            <person name="Ju Y.M."/>
            <person name="Slot J.C."/>
            <person name="Ahrendt S."/>
            <person name="Moore L.P."/>
            <person name="Eastman K.E."/>
            <person name="Scott K."/>
            <person name="Konkel Z."/>
            <person name="Mondo S.J."/>
            <person name="Kuo A."/>
            <person name="Hayes R.D."/>
            <person name="Haridas S."/>
            <person name="Andreopoulos B."/>
            <person name="Riley R."/>
            <person name="LaButti K."/>
            <person name="Pangilinan J."/>
            <person name="Lipzen A."/>
            <person name="Amirebrahimi M."/>
            <person name="Yan J."/>
            <person name="Adam C."/>
            <person name="Keymanesh K."/>
            <person name="Ng V."/>
            <person name="Louie K."/>
            <person name="Northen T."/>
            <person name="Drula E."/>
            <person name="Henrissat B."/>
            <person name="Hsieh H.M."/>
            <person name="Youens-Clark K."/>
            <person name="Lutzoni F."/>
            <person name="Miadlikowska J."/>
            <person name="Eastwood D.C."/>
            <person name="Hamelin R.C."/>
            <person name="Grigoriev I.V."/>
            <person name="U'Ren J.M."/>
        </authorList>
    </citation>
    <scope>NUCLEOTIDE SEQUENCE [LARGE SCALE GENOMIC DNA]</scope>
    <source>
        <strain evidence="1 2">ER1909</strain>
    </source>
</reference>
<evidence type="ECO:0000313" key="2">
    <source>
        <dbReference type="Proteomes" id="UP001497680"/>
    </source>
</evidence>
<gene>
    <name evidence="1" type="ORF">F4821DRAFT_266105</name>
</gene>
<protein>
    <submittedName>
        <fullName evidence="1">Uncharacterized protein</fullName>
    </submittedName>
</protein>
<keyword evidence="2" id="KW-1185">Reference proteome</keyword>
<accession>A0ACC0CIH8</accession>
<proteinExistence type="predicted"/>
<organism evidence="1 2">
    <name type="scientific">Hypoxylon rubiginosum</name>
    <dbReference type="NCBI Taxonomy" id="110542"/>
    <lineage>
        <taxon>Eukaryota</taxon>
        <taxon>Fungi</taxon>
        <taxon>Dikarya</taxon>
        <taxon>Ascomycota</taxon>
        <taxon>Pezizomycotina</taxon>
        <taxon>Sordariomycetes</taxon>
        <taxon>Xylariomycetidae</taxon>
        <taxon>Xylariales</taxon>
        <taxon>Hypoxylaceae</taxon>
        <taxon>Hypoxylon</taxon>
    </lineage>
</organism>
<name>A0ACC0CIH8_9PEZI</name>
<evidence type="ECO:0000313" key="1">
    <source>
        <dbReference type="EMBL" id="KAI6080209.1"/>
    </source>
</evidence>